<keyword evidence="1" id="KW-0862">Zinc</keyword>
<dbReference type="InterPro" id="IPR007219">
    <property type="entry name" value="XnlR_reg_dom"/>
</dbReference>
<organism evidence="8 9">
    <name type="scientific">Aspergillus cavernicola</name>
    <dbReference type="NCBI Taxonomy" id="176166"/>
    <lineage>
        <taxon>Eukaryota</taxon>
        <taxon>Fungi</taxon>
        <taxon>Dikarya</taxon>
        <taxon>Ascomycota</taxon>
        <taxon>Pezizomycotina</taxon>
        <taxon>Eurotiomycetes</taxon>
        <taxon>Eurotiomycetidae</taxon>
        <taxon>Eurotiales</taxon>
        <taxon>Aspergillaceae</taxon>
        <taxon>Aspergillus</taxon>
        <taxon>Aspergillus subgen. Nidulantes</taxon>
    </lineage>
</organism>
<evidence type="ECO:0000256" key="4">
    <source>
        <dbReference type="ARBA" id="ARBA00023163"/>
    </source>
</evidence>
<evidence type="ECO:0000256" key="1">
    <source>
        <dbReference type="ARBA" id="ARBA00022833"/>
    </source>
</evidence>
<evidence type="ECO:0000259" key="7">
    <source>
        <dbReference type="SMART" id="SM00906"/>
    </source>
</evidence>
<dbReference type="Proteomes" id="UP001610335">
    <property type="component" value="Unassembled WGS sequence"/>
</dbReference>
<feature type="compositionally biased region" description="Basic residues" evidence="6">
    <location>
        <begin position="1"/>
        <end position="13"/>
    </location>
</feature>
<feature type="region of interest" description="Disordered" evidence="6">
    <location>
        <begin position="1"/>
        <end position="67"/>
    </location>
</feature>
<keyword evidence="9" id="KW-1185">Reference proteome</keyword>
<evidence type="ECO:0000256" key="6">
    <source>
        <dbReference type="SAM" id="MobiDB-lite"/>
    </source>
</evidence>
<dbReference type="SMART" id="SM00906">
    <property type="entry name" value="Fungal_trans"/>
    <property type="match status" value="1"/>
</dbReference>
<proteinExistence type="predicted"/>
<keyword evidence="4" id="KW-0804">Transcription</keyword>
<dbReference type="InterPro" id="IPR052073">
    <property type="entry name" value="Amide_Lactam_Regulators"/>
</dbReference>
<accession>A0ABR4J138</accession>
<dbReference type="PANTHER" id="PTHR47171:SF6">
    <property type="entry name" value="SPECIFIC TRANSCRIPTION FACTOR, PUTATIVE (AFU_ORTHOLOGUE AFUA_2G06130)-RELATED"/>
    <property type="match status" value="1"/>
</dbReference>
<evidence type="ECO:0000256" key="2">
    <source>
        <dbReference type="ARBA" id="ARBA00023015"/>
    </source>
</evidence>
<name>A0ABR4J138_9EURO</name>
<keyword evidence="2" id="KW-0805">Transcription regulation</keyword>
<dbReference type="PANTHER" id="PTHR47171">
    <property type="entry name" value="FARA-RELATED"/>
    <property type="match status" value="1"/>
</dbReference>
<evidence type="ECO:0000313" key="8">
    <source>
        <dbReference type="EMBL" id="KAL2833234.1"/>
    </source>
</evidence>
<gene>
    <name evidence="8" type="ORF">BDW59DRAFT_138320</name>
</gene>
<dbReference type="Pfam" id="PF04082">
    <property type="entry name" value="Fungal_trans"/>
    <property type="match status" value="1"/>
</dbReference>
<reference evidence="8 9" key="1">
    <citation type="submission" date="2024-07" db="EMBL/GenBank/DDBJ databases">
        <title>Section-level genome sequencing and comparative genomics of Aspergillus sections Usti and Cavernicolus.</title>
        <authorList>
            <consortium name="Lawrence Berkeley National Laboratory"/>
            <person name="Nybo J.L."/>
            <person name="Vesth T.C."/>
            <person name="Theobald S."/>
            <person name="Frisvad J.C."/>
            <person name="Larsen T.O."/>
            <person name="Kjaerboelling I."/>
            <person name="Rothschild-Mancinelli K."/>
            <person name="Lyhne E.K."/>
            <person name="Kogle M.E."/>
            <person name="Barry K."/>
            <person name="Clum A."/>
            <person name="Na H."/>
            <person name="Ledsgaard L."/>
            <person name="Lin J."/>
            <person name="Lipzen A."/>
            <person name="Kuo A."/>
            <person name="Riley R."/>
            <person name="Mondo S."/>
            <person name="LaButti K."/>
            <person name="Haridas S."/>
            <person name="Pangalinan J."/>
            <person name="Salamov A.A."/>
            <person name="Simmons B.A."/>
            <person name="Magnuson J.K."/>
            <person name="Chen J."/>
            <person name="Drula E."/>
            <person name="Henrissat B."/>
            <person name="Wiebenga A."/>
            <person name="Lubbers R.J."/>
            <person name="Gomes A.C."/>
            <person name="Makela M.R."/>
            <person name="Stajich J."/>
            <person name="Grigoriev I.V."/>
            <person name="Mortensen U.H."/>
            <person name="De vries R.P."/>
            <person name="Baker S.E."/>
            <person name="Andersen M.R."/>
        </authorList>
    </citation>
    <scope>NUCLEOTIDE SEQUENCE [LARGE SCALE GENOMIC DNA]</scope>
    <source>
        <strain evidence="8 9">CBS 600.67</strain>
    </source>
</reference>
<evidence type="ECO:0000313" key="9">
    <source>
        <dbReference type="Proteomes" id="UP001610335"/>
    </source>
</evidence>
<dbReference type="EMBL" id="JBFXLS010000004">
    <property type="protein sequence ID" value="KAL2833234.1"/>
    <property type="molecule type" value="Genomic_DNA"/>
</dbReference>
<evidence type="ECO:0000256" key="5">
    <source>
        <dbReference type="ARBA" id="ARBA00023242"/>
    </source>
</evidence>
<evidence type="ECO:0000256" key="3">
    <source>
        <dbReference type="ARBA" id="ARBA00023125"/>
    </source>
</evidence>
<feature type="compositionally biased region" description="Polar residues" evidence="6">
    <location>
        <begin position="57"/>
        <end position="66"/>
    </location>
</feature>
<feature type="domain" description="Xylanolytic transcriptional activator regulatory" evidence="7">
    <location>
        <begin position="273"/>
        <end position="342"/>
    </location>
</feature>
<keyword evidence="3" id="KW-0238">DNA-binding</keyword>
<comment type="caution">
    <text evidence="8">The sequence shown here is derived from an EMBL/GenBank/DDBJ whole genome shotgun (WGS) entry which is preliminary data.</text>
</comment>
<keyword evidence="5" id="KW-0539">Nucleus</keyword>
<protein>
    <recommendedName>
        <fullName evidence="7">Xylanolytic transcriptional activator regulatory domain-containing protein</fullName>
    </recommendedName>
</protein>
<sequence length="642" mass="70053">MFHLPKKKKRCRHLGPGTSAPGQILPTLDIPDVPRNREMSPSSRPSGTFPAVGSTGTGASLPSSPGISRLERFVGDLNPEAAIREKIDAPAGTHLRDRVGLWINAPISQRHEGNGVEVSDSSSVQAEHLSKHSSETQSVASILHARYSSARKACDRLPRPTLDHLLAIYFSKVNHILPLVDHESFIFDCAKGATSVFLEKALCLVAAKDRAAGSHLRLTAGGPLLTARQFCSDLYNGLACAMDSGLERDRVTRIRILALMSLHSEGYEGAEAASMQLCQAIHLAQTAGLHLERPNRLPGDSLTNLFWCLWTLDKMHASIGGRPVLLADRDIGIKRPDVAADYSKSAFDVWFALSSLLSKVISFYRPSADDAAGWETDYPSFEEIIGDHVREDLDFPTLGVLELYYHAISILSARYRPSHRPDGSRPSYTRQGLAAVRIYSLVATECAQNLSLLPIVPYAVALSMGVSYHQLRSSKIITHFDRAKGSLDACCTLLEELGVCWYSAEAMARLGRKALRQIEGTNFENNQSSQAPLLFTTANSGRESLDNNASSAANQVLLPTSVRPSSYSSETHRPLRDELPTAAAAEQSAPLPLYEHQGDLQSSAGGDGFADIDMLFDDFLDLSLPTNFWDPVFLPSEHSDDV</sequence>
<dbReference type="CDD" id="cd12148">
    <property type="entry name" value="fungal_TF_MHR"/>
    <property type="match status" value="1"/>
</dbReference>